<proteinExistence type="predicted"/>
<evidence type="ECO:0000313" key="2">
    <source>
        <dbReference type="EMBL" id="CDW38447.1"/>
    </source>
</evidence>
<accession>A0A0K2UKN0</accession>
<organism evidence="2">
    <name type="scientific">Lepeophtheirus salmonis</name>
    <name type="common">Salmon louse</name>
    <name type="synonym">Caligus salmonis</name>
    <dbReference type="NCBI Taxonomy" id="72036"/>
    <lineage>
        <taxon>Eukaryota</taxon>
        <taxon>Metazoa</taxon>
        <taxon>Ecdysozoa</taxon>
        <taxon>Arthropoda</taxon>
        <taxon>Crustacea</taxon>
        <taxon>Multicrustacea</taxon>
        <taxon>Hexanauplia</taxon>
        <taxon>Copepoda</taxon>
        <taxon>Siphonostomatoida</taxon>
        <taxon>Caligidae</taxon>
        <taxon>Lepeophtheirus</taxon>
    </lineage>
</organism>
<sequence>MEPDLKDNPISFESISLNTNRTEPGPIDFGRLNKRFLLKNPKLEQLQLI</sequence>
<reference evidence="2" key="1">
    <citation type="submission" date="2014-05" db="EMBL/GenBank/DDBJ databases">
        <authorList>
            <person name="Chronopoulou M."/>
        </authorList>
    </citation>
    <scope>NUCLEOTIDE SEQUENCE</scope>
    <source>
        <tissue evidence="2">Whole organism</tissue>
    </source>
</reference>
<feature type="compositionally biased region" description="Polar residues" evidence="1">
    <location>
        <begin position="11"/>
        <end position="22"/>
    </location>
</feature>
<dbReference type="EMBL" id="HACA01021086">
    <property type="protein sequence ID" value="CDW38447.1"/>
    <property type="molecule type" value="Transcribed_RNA"/>
</dbReference>
<feature type="region of interest" description="Disordered" evidence="1">
    <location>
        <begin position="1"/>
        <end position="24"/>
    </location>
</feature>
<protein>
    <submittedName>
        <fullName evidence="2">Uncharacterized protein</fullName>
    </submittedName>
</protein>
<evidence type="ECO:0000256" key="1">
    <source>
        <dbReference type="SAM" id="MobiDB-lite"/>
    </source>
</evidence>
<name>A0A0K2UKN0_LEPSM</name>
<dbReference type="AlphaFoldDB" id="A0A0K2UKN0"/>